<evidence type="ECO:0008006" key="3">
    <source>
        <dbReference type="Google" id="ProtNLM"/>
    </source>
</evidence>
<dbReference type="AlphaFoldDB" id="A0A6P2DBQ5"/>
<evidence type="ECO:0000313" key="1">
    <source>
        <dbReference type="EMBL" id="VTR99169.1"/>
    </source>
</evidence>
<accession>A0A6P2DBQ5</accession>
<protein>
    <recommendedName>
        <fullName evidence="3">DUF1580 domain-containing protein</fullName>
    </recommendedName>
</protein>
<dbReference type="Pfam" id="PF07618">
    <property type="entry name" value="DUF1580"/>
    <property type="match status" value="1"/>
</dbReference>
<dbReference type="RefSeq" id="WP_162671805.1">
    <property type="nucleotide sequence ID" value="NZ_LR593886.1"/>
</dbReference>
<dbReference type="Proteomes" id="UP000464178">
    <property type="component" value="Chromosome"/>
</dbReference>
<organism evidence="1 2">
    <name type="scientific">Gemmata massiliana</name>
    <dbReference type="NCBI Taxonomy" id="1210884"/>
    <lineage>
        <taxon>Bacteria</taxon>
        <taxon>Pseudomonadati</taxon>
        <taxon>Planctomycetota</taxon>
        <taxon>Planctomycetia</taxon>
        <taxon>Gemmatales</taxon>
        <taxon>Gemmataceae</taxon>
        <taxon>Gemmata</taxon>
    </lineage>
</organism>
<dbReference type="EMBL" id="LR593886">
    <property type="protein sequence ID" value="VTR99169.1"/>
    <property type="molecule type" value="Genomic_DNA"/>
</dbReference>
<keyword evidence="2" id="KW-1185">Reference proteome</keyword>
<gene>
    <name evidence="1" type="ORF">SOIL9_00310</name>
</gene>
<reference evidence="1 2" key="1">
    <citation type="submission" date="2019-05" db="EMBL/GenBank/DDBJ databases">
        <authorList>
            <consortium name="Science for Life Laboratories"/>
        </authorList>
    </citation>
    <scope>NUCLEOTIDE SEQUENCE [LARGE SCALE GENOMIC DNA]</scope>
    <source>
        <strain evidence="1">Soil9</strain>
    </source>
</reference>
<dbReference type="InterPro" id="IPR011474">
    <property type="entry name" value="DUF1580"/>
</dbReference>
<sequence length="107" mass="11665">MLPLVLSETVLTFAEAAATVPAVGGKSTPAKTVYTWADVGLRVGRARVKLECAKIGGKRVTSREALGRFFSAISAKDQPQIERTPAARRKEVDRKRAALESRWANVR</sequence>
<dbReference type="KEGG" id="gms:SOIL9_00310"/>
<evidence type="ECO:0000313" key="2">
    <source>
        <dbReference type="Proteomes" id="UP000464178"/>
    </source>
</evidence>
<proteinExistence type="predicted"/>
<name>A0A6P2DBQ5_9BACT</name>